<dbReference type="UniPathway" id="UPA00011"/>
<protein>
    <recommendedName>
        <fullName evidence="3">Lysine N-acyltransferase MbtK</fullName>
    </recommendedName>
    <alternativeName>
        <fullName evidence="4">Mycobactin synthase protein K</fullName>
    </alternativeName>
</protein>
<dbReference type="RefSeq" id="WP_013599576.1">
    <property type="nucleotide sequence ID" value="NC_015145.1"/>
</dbReference>
<dbReference type="GO" id="GO:0019290">
    <property type="term" value="P:siderophore biosynthetic process"/>
    <property type="evidence" value="ECO:0007669"/>
    <property type="project" value="InterPro"/>
</dbReference>
<dbReference type="AlphaFoldDB" id="F0M9F7"/>
<keyword evidence="6" id="KW-0687">Ribonucleoprotein</keyword>
<gene>
    <name evidence="6" type="ordered locus">Asphe3_04190</name>
</gene>
<proteinExistence type="predicted"/>
<evidence type="ECO:0000256" key="3">
    <source>
        <dbReference type="ARBA" id="ARBA00020586"/>
    </source>
</evidence>
<dbReference type="STRING" id="930171.Asphe3_04190"/>
<dbReference type="SUPFAM" id="SSF55729">
    <property type="entry name" value="Acyl-CoA N-acyltransferases (Nat)"/>
    <property type="match status" value="1"/>
</dbReference>
<dbReference type="Proteomes" id="UP000008639">
    <property type="component" value="Chromosome"/>
</dbReference>
<dbReference type="Gene3D" id="3.40.630.30">
    <property type="match status" value="1"/>
</dbReference>
<dbReference type="InterPro" id="IPR016181">
    <property type="entry name" value="Acyl_CoA_acyltransferase"/>
</dbReference>
<reference evidence="6 7" key="1">
    <citation type="journal article" date="2011" name="Stand. Genomic Sci.">
        <title>Complete genome sequence of Arthrobacter phenanthrenivorans type strain (Sphe3).</title>
        <authorList>
            <person name="Kallimanis A."/>
            <person name="Labutti K.M."/>
            <person name="Lapidus A."/>
            <person name="Clum A."/>
            <person name="Lykidis A."/>
            <person name="Mavromatis K."/>
            <person name="Pagani I."/>
            <person name="Liolios K."/>
            <person name="Ivanova N."/>
            <person name="Goodwin L."/>
            <person name="Pitluck S."/>
            <person name="Chen A."/>
            <person name="Palaniappan K."/>
            <person name="Markowitz V."/>
            <person name="Bristow J."/>
            <person name="Velentzas A.D."/>
            <person name="Perisynakis A."/>
            <person name="Ouzounis C.C."/>
            <person name="Kyrpides N.C."/>
            <person name="Koukkou A.I."/>
            <person name="Drainas C."/>
        </authorList>
    </citation>
    <scope>NUCLEOTIDE SEQUENCE [LARGE SCALE GENOMIC DNA]</scope>
    <source>
        <strain evidence="7">DSM 18606 / JCM 16027 / LMG 23796 / Sphe3</strain>
    </source>
</reference>
<dbReference type="GO" id="GO:0005840">
    <property type="term" value="C:ribosome"/>
    <property type="evidence" value="ECO:0007669"/>
    <property type="project" value="UniProtKB-KW"/>
</dbReference>
<keyword evidence="6" id="KW-0808">Transferase</keyword>
<evidence type="ECO:0000256" key="4">
    <source>
        <dbReference type="ARBA" id="ARBA00031122"/>
    </source>
</evidence>
<dbReference type="HOGENOM" id="CLU_039848_5_1_11"/>
<organism evidence="6 7">
    <name type="scientific">Pseudarthrobacter phenanthrenivorans (strain DSM 18606 / JCM 16027 / LMG 23796 / Sphe3)</name>
    <name type="common">Arthrobacter phenanthrenivorans</name>
    <dbReference type="NCBI Taxonomy" id="930171"/>
    <lineage>
        <taxon>Bacteria</taxon>
        <taxon>Bacillati</taxon>
        <taxon>Actinomycetota</taxon>
        <taxon>Actinomycetes</taxon>
        <taxon>Micrococcales</taxon>
        <taxon>Micrococcaceae</taxon>
        <taxon>Pseudarthrobacter</taxon>
    </lineage>
</organism>
<evidence type="ECO:0000259" key="5">
    <source>
        <dbReference type="SMART" id="SM01006"/>
    </source>
</evidence>
<evidence type="ECO:0000313" key="7">
    <source>
        <dbReference type="Proteomes" id="UP000008639"/>
    </source>
</evidence>
<dbReference type="GO" id="GO:0016410">
    <property type="term" value="F:N-acyltransferase activity"/>
    <property type="evidence" value="ECO:0007669"/>
    <property type="project" value="TreeGrafter"/>
</dbReference>
<comment type="function">
    <text evidence="1">Acyltransferase required for the direct transfer of medium- to long-chain fatty acyl moieties from a carrier protein (MbtL) on to the epsilon-amino group of lysine residue in the mycobactin core.</text>
</comment>
<name>F0M9F7_PSEPM</name>
<dbReference type="Pfam" id="PF13523">
    <property type="entry name" value="Acetyltransf_8"/>
    <property type="match status" value="1"/>
</dbReference>
<dbReference type="PANTHER" id="PTHR31438">
    <property type="entry name" value="LYSINE N-ACYLTRANSFERASE C17G9.06C-RELATED"/>
    <property type="match status" value="1"/>
</dbReference>
<keyword evidence="6" id="KW-0689">Ribosomal protein</keyword>
<evidence type="ECO:0000313" key="6">
    <source>
        <dbReference type="EMBL" id="ADX71634.1"/>
    </source>
</evidence>
<dbReference type="PANTHER" id="PTHR31438:SF1">
    <property type="entry name" value="LYSINE N-ACYLTRANSFERASE C17G9.06C-RELATED"/>
    <property type="match status" value="1"/>
</dbReference>
<dbReference type="OrthoDB" id="5177616at2"/>
<dbReference type="EMBL" id="CP002379">
    <property type="protein sequence ID" value="ADX71634.1"/>
    <property type="molecule type" value="Genomic_DNA"/>
</dbReference>
<evidence type="ECO:0000256" key="1">
    <source>
        <dbReference type="ARBA" id="ARBA00003818"/>
    </source>
</evidence>
<dbReference type="KEGG" id="apn:Asphe3_04190"/>
<dbReference type="eggNOG" id="COG1670">
    <property type="taxonomic scope" value="Bacteria"/>
</dbReference>
<dbReference type="SMART" id="SM01006">
    <property type="entry name" value="AlcB"/>
    <property type="match status" value="1"/>
</dbReference>
<comment type="pathway">
    <text evidence="2">Siderophore biosynthesis; mycobactin biosynthesis.</text>
</comment>
<accession>F0M9F7</accession>
<feature type="domain" description="Acyltransferase MbtK/IucB-like conserved" evidence="5">
    <location>
        <begin position="6"/>
        <end position="53"/>
    </location>
</feature>
<evidence type="ECO:0000256" key="2">
    <source>
        <dbReference type="ARBA" id="ARBA00005102"/>
    </source>
</evidence>
<dbReference type="InterPro" id="IPR019432">
    <property type="entry name" value="Acyltransferase_MbtK/IucB-like"/>
</dbReference>
<sequence length="199" mass="21370">MRFTFRCLDARADAPLLHSWVTQPYASFWGMLSATVPDVVAEYARIQASSHHHALLGLDGGVPAFLMEEYLPASSPLGAVYPVLPGDLGMHLLVAPPRDTPEPGYTTAVMDAVLERLFAKPGVDRIVVEPDVRNTKIHALNERLGFQPAGVVALPDKEALLSFCTRTGYAAARAALHFTGLESASLESTRTPAPHGASL</sequence>